<reference evidence="9" key="1">
    <citation type="submission" date="2017-01" db="EMBL/GenBank/DDBJ databases">
        <authorList>
            <person name="Varghese N."/>
            <person name="Submissions S."/>
        </authorList>
    </citation>
    <scope>NUCLEOTIDE SEQUENCE [LARGE SCALE GENOMIC DNA]</scope>
    <source>
        <strain evidence="9">3bp</strain>
    </source>
</reference>
<dbReference type="InterPro" id="IPR051446">
    <property type="entry name" value="HTH_trans_reg/aminotransferase"/>
</dbReference>
<dbReference type="PANTHER" id="PTHR46577">
    <property type="entry name" value="HTH-TYPE TRANSCRIPTIONAL REGULATORY PROTEIN GABR"/>
    <property type="match status" value="1"/>
</dbReference>
<proteinExistence type="inferred from homology"/>
<dbReference type="InterPro" id="IPR000524">
    <property type="entry name" value="Tscrpt_reg_HTH_GntR"/>
</dbReference>
<sequence length="505" mass="51576">MQGQVVPGSLGQMTTRLAPEALLLVLGPRPARDVGRWLQDGLRAAVVEGRVAAGTVLPSGRDAAVALGLSRGTVTTAVDVLVGEGLLVSRPRSGVVVAALPAAPSPRGAPPARSPGTGSTRHGTAGPRPVSVGTPDPALFPRAAWARAVRDGVRGLADADLGYPDPQGLPALREALAEHLRRSRGAHVTAHDVVVVSGVAQALALLARLLAAGRVAPAPGSGPGAGAGTEPVTVAVEDPSSRGALELLRDAGTRPAGVPVDADGLRTDLLPEDARAALVTPAHQFPLGVVLAPARRRALLAWAAAGDRLVLEDDYDAELRYDRRPVASVQPLDPERVVLLGSVSKLLSPALRLGWVVAPPRVVGPLVEAKRHADLGTSVPEQAALAALLGSGAYQRHLRRARVVYQRRRRALLAALGEALPGVTVGGVAAGLHLVVPLPGPAAEDVAVDGLRAAGVPVEPLSGTGVERVEPTEHGVVVGTARVREPDVARVVDALRAAGAGRLPA</sequence>
<dbReference type="Proteomes" id="UP000186235">
    <property type="component" value="Unassembled WGS sequence"/>
</dbReference>
<dbReference type="Gene3D" id="1.10.10.10">
    <property type="entry name" value="Winged helix-like DNA-binding domain superfamily/Winged helix DNA-binding domain"/>
    <property type="match status" value="1"/>
</dbReference>
<evidence type="ECO:0000256" key="4">
    <source>
        <dbReference type="ARBA" id="ARBA00023125"/>
    </source>
</evidence>
<keyword evidence="2" id="KW-0663">Pyridoxal phosphate</keyword>
<keyword evidence="8" id="KW-0808">Transferase</keyword>
<dbReference type="SMART" id="SM00345">
    <property type="entry name" value="HTH_GNTR"/>
    <property type="match status" value="1"/>
</dbReference>
<dbReference type="InterPro" id="IPR036388">
    <property type="entry name" value="WH-like_DNA-bd_sf"/>
</dbReference>
<name>A0A1N6N3L8_9MICO</name>
<dbReference type="SUPFAM" id="SSF46785">
    <property type="entry name" value="Winged helix' DNA-binding domain"/>
    <property type="match status" value="1"/>
</dbReference>
<dbReference type="GO" id="GO:0003677">
    <property type="term" value="F:DNA binding"/>
    <property type="evidence" value="ECO:0007669"/>
    <property type="project" value="UniProtKB-KW"/>
</dbReference>
<protein>
    <submittedName>
        <fullName evidence="8">GntR family transcriptional regulator / MocR family aminotransferase</fullName>
    </submittedName>
</protein>
<keyword evidence="9" id="KW-1185">Reference proteome</keyword>
<keyword evidence="4" id="KW-0238">DNA-binding</keyword>
<keyword evidence="8" id="KW-0032">Aminotransferase</keyword>
<comment type="similarity">
    <text evidence="1">In the C-terminal section; belongs to the class-I pyridoxal-phosphate-dependent aminotransferase family.</text>
</comment>
<dbReference type="GO" id="GO:0030170">
    <property type="term" value="F:pyridoxal phosphate binding"/>
    <property type="evidence" value="ECO:0007669"/>
    <property type="project" value="InterPro"/>
</dbReference>
<evidence type="ECO:0000313" key="9">
    <source>
        <dbReference type="Proteomes" id="UP000186235"/>
    </source>
</evidence>
<evidence type="ECO:0000259" key="7">
    <source>
        <dbReference type="PROSITE" id="PS50949"/>
    </source>
</evidence>
<dbReference type="InterPro" id="IPR015421">
    <property type="entry name" value="PyrdxlP-dep_Trfase_major"/>
</dbReference>
<dbReference type="CDD" id="cd00609">
    <property type="entry name" value="AAT_like"/>
    <property type="match status" value="1"/>
</dbReference>
<dbReference type="Gene3D" id="3.40.640.10">
    <property type="entry name" value="Type I PLP-dependent aspartate aminotransferase-like (Major domain)"/>
    <property type="match status" value="1"/>
</dbReference>
<dbReference type="AlphaFoldDB" id="A0A1N6N3L8"/>
<organism evidence="8 9">
    <name type="scientific">Cellulosimicrobium aquatile</name>
    <dbReference type="NCBI Taxonomy" id="1612203"/>
    <lineage>
        <taxon>Bacteria</taxon>
        <taxon>Bacillati</taxon>
        <taxon>Actinomycetota</taxon>
        <taxon>Actinomycetes</taxon>
        <taxon>Micrococcales</taxon>
        <taxon>Promicromonosporaceae</taxon>
        <taxon>Cellulosimicrobium</taxon>
    </lineage>
</organism>
<dbReference type="Pfam" id="PF00155">
    <property type="entry name" value="Aminotran_1_2"/>
    <property type="match status" value="1"/>
</dbReference>
<dbReference type="EMBL" id="FTMI01000001">
    <property type="protein sequence ID" value="SIP86656.1"/>
    <property type="molecule type" value="Genomic_DNA"/>
</dbReference>
<dbReference type="InterPro" id="IPR004839">
    <property type="entry name" value="Aminotransferase_I/II_large"/>
</dbReference>
<feature type="compositionally biased region" description="Pro residues" evidence="6">
    <location>
        <begin position="103"/>
        <end position="113"/>
    </location>
</feature>
<dbReference type="GO" id="GO:0003700">
    <property type="term" value="F:DNA-binding transcription factor activity"/>
    <property type="evidence" value="ECO:0007669"/>
    <property type="project" value="InterPro"/>
</dbReference>
<dbReference type="InterPro" id="IPR036390">
    <property type="entry name" value="WH_DNA-bd_sf"/>
</dbReference>
<dbReference type="PROSITE" id="PS50949">
    <property type="entry name" value="HTH_GNTR"/>
    <property type="match status" value="1"/>
</dbReference>
<feature type="region of interest" description="Disordered" evidence="6">
    <location>
        <begin position="101"/>
        <end position="136"/>
    </location>
</feature>
<evidence type="ECO:0000256" key="5">
    <source>
        <dbReference type="ARBA" id="ARBA00023163"/>
    </source>
</evidence>
<dbReference type="SUPFAM" id="SSF53383">
    <property type="entry name" value="PLP-dependent transferases"/>
    <property type="match status" value="1"/>
</dbReference>
<feature type="domain" description="HTH gntR-type" evidence="7">
    <location>
        <begin position="32"/>
        <end position="100"/>
    </location>
</feature>
<dbReference type="GO" id="GO:0008483">
    <property type="term" value="F:transaminase activity"/>
    <property type="evidence" value="ECO:0007669"/>
    <property type="project" value="UniProtKB-KW"/>
</dbReference>
<evidence type="ECO:0000256" key="6">
    <source>
        <dbReference type="SAM" id="MobiDB-lite"/>
    </source>
</evidence>
<accession>A0A1N6N3L8</accession>
<evidence type="ECO:0000256" key="3">
    <source>
        <dbReference type="ARBA" id="ARBA00023015"/>
    </source>
</evidence>
<gene>
    <name evidence="8" type="ORF">SAMN05518682_0087</name>
</gene>
<dbReference type="PANTHER" id="PTHR46577:SF1">
    <property type="entry name" value="HTH-TYPE TRANSCRIPTIONAL REGULATORY PROTEIN GABR"/>
    <property type="match status" value="1"/>
</dbReference>
<evidence type="ECO:0000313" key="8">
    <source>
        <dbReference type="EMBL" id="SIP86656.1"/>
    </source>
</evidence>
<evidence type="ECO:0000256" key="1">
    <source>
        <dbReference type="ARBA" id="ARBA00005384"/>
    </source>
</evidence>
<keyword evidence="3" id="KW-0805">Transcription regulation</keyword>
<dbReference type="Pfam" id="PF00392">
    <property type="entry name" value="GntR"/>
    <property type="match status" value="1"/>
</dbReference>
<keyword evidence="5" id="KW-0804">Transcription</keyword>
<evidence type="ECO:0000256" key="2">
    <source>
        <dbReference type="ARBA" id="ARBA00022898"/>
    </source>
</evidence>
<dbReference type="InterPro" id="IPR015424">
    <property type="entry name" value="PyrdxlP-dep_Trfase"/>
</dbReference>